<dbReference type="InterPro" id="IPR051916">
    <property type="entry name" value="GPI-anchor_lipid_remodeler"/>
</dbReference>
<gene>
    <name evidence="2" type="ORF">DQG23_32735</name>
</gene>
<keyword evidence="3" id="KW-1185">Reference proteome</keyword>
<feature type="domain" description="Endonuclease/exonuclease/phosphatase" evidence="1">
    <location>
        <begin position="8"/>
        <end position="216"/>
    </location>
</feature>
<accession>A0A329M1A8</accession>
<proteinExistence type="predicted"/>
<dbReference type="SUPFAM" id="SSF56219">
    <property type="entry name" value="DNase I-like"/>
    <property type="match status" value="1"/>
</dbReference>
<dbReference type="GO" id="GO:0003824">
    <property type="term" value="F:catalytic activity"/>
    <property type="evidence" value="ECO:0007669"/>
    <property type="project" value="InterPro"/>
</dbReference>
<evidence type="ECO:0000259" key="1">
    <source>
        <dbReference type="Pfam" id="PF03372"/>
    </source>
</evidence>
<name>A0A329M1A8_9BACL</name>
<organism evidence="2 3">
    <name type="scientific">Paenibacillus contaminans</name>
    <dbReference type="NCBI Taxonomy" id="450362"/>
    <lineage>
        <taxon>Bacteria</taxon>
        <taxon>Bacillati</taxon>
        <taxon>Bacillota</taxon>
        <taxon>Bacilli</taxon>
        <taxon>Bacillales</taxon>
        <taxon>Paenibacillaceae</taxon>
        <taxon>Paenibacillus</taxon>
    </lineage>
</organism>
<dbReference type="RefSeq" id="WP_113035241.1">
    <property type="nucleotide sequence ID" value="NZ_QMFB01000028.1"/>
</dbReference>
<evidence type="ECO:0000313" key="3">
    <source>
        <dbReference type="Proteomes" id="UP000250369"/>
    </source>
</evidence>
<dbReference type="PANTHER" id="PTHR14859">
    <property type="entry name" value="CALCOFLUOR WHITE HYPERSENSITIVE PROTEIN PRECURSOR"/>
    <property type="match status" value="1"/>
</dbReference>
<comment type="caution">
    <text evidence="2">The sequence shown here is derived from an EMBL/GenBank/DDBJ whole genome shotgun (WGS) entry which is preliminary data.</text>
</comment>
<dbReference type="InterPro" id="IPR005135">
    <property type="entry name" value="Endo/exonuclease/phosphatase"/>
</dbReference>
<dbReference type="Proteomes" id="UP000250369">
    <property type="component" value="Unassembled WGS sequence"/>
</dbReference>
<dbReference type="Pfam" id="PF03372">
    <property type="entry name" value="Exo_endo_phos"/>
    <property type="match status" value="1"/>
</dbReference>
<sequence>MNDSFRVMTYNIHHGVGMDGRLSLERIAEEIRVSDAGIVALQEVDRFLPRSGFRDQIGWLSKKLGLHAAYAPSINMRFCQYGNALLSRYPIVNKRVVYMPGTLERRSILLAELLIDGRKLTVANTHLGIFRTDWARQMPILQDELARMDKPSILLGDFNMVTGNKYMKKLRPRFIKVQLQTKMPTLSYGGEIDHILVNAPTSEAFAWVQPSKASDHQPVVALIKWHPSVISR</sequence>
<dbReference type="GO" id="GO:0006506">
    <property type="term" value="P:GPI anchor biosynthetic process"/>
    <property type="evidence" value="ECO:0007669"/>
    <property type="project" value="TreeGrafter"/>
</dbReference>
<dbReference type="InterPro" id="IPR036691">
    <property type="entry name" value="Endo/exonu/phosph_ase_sf"/>
</dbReference>
<dbReference type="GO" id="GO:0016020">
    <property type="term" value="C:membrane"/>
    <property type="evidence" value="ECO:0007669"/>
    <property type="project" value="GOC"/>
</dbReference>
<dbReference type="PANTHER" id="PTHR14859:SF15">
    <property type="entry name" value="ENDONUCLEASE_EXONUCLEASE_PHOSPHATASE DOMAIN-CONTAINING PROTEIN"/>
    <property type="match status" value="1"/>
</dbReference>
<dbReference type="OrthoDB" id="155529at2"/>
<dbReference type="AlphaFoldDB" id="A0A329M1A8"/>
<reference evidence="2 3" key="1">
    <citation type="journal article" date="2009" name="Int. J. Syst. Evol. Microbiol.">
        <title>Paenibacillus contaminans sp. nov., isolated from a contaminated laboratory plate.</title>
        <authorList>
            <person name="Chou J.H."/>
            <person name="Lee J.H."/>
            <person name="Lin M.C."/>
            <person name="Chang P.S."/>
            <person name="Arun A.B."/>
            <person name="Young C.C."/>
            <person name="Chen W.M."/>
        </authorList>
    </citation>
    <scope>NUCLEOTIDE SEQUENCE [LARGE SCALE GENOMIC DNA]</scope>
    <source>
        <strain evidence="2 3">CKOBP-6</strain>
    </source>
</reference>
<evidence type="ECO:0000313" key="2">
    <source>
        <dbReference type="EMBL" id="RAV13849.1"/>
    </source>
</evidence>
<dbReference type="EMBL" id="QMFB01000028">
    <property type="protein sequence ID" value="RAV13849.1"/>
    <property type="molecule type" value="Genomic_DNA"/>
</dbReference>
<dbReference type="Gene3D" id="3.60.10.10">
    <property type="entry name" value="Endonuclease/exonuclease/phosphatase"/>
    <property type="match status" value="1"/>
</dbReference>
<protein>
    <recommendedName>
        <fullName evidence="1">Endonuclease/exonuclease/phosphatase domain-containing protein</fullName>
    </recommendedName>
</protein>